<keyword evidence="2 7" id="KW-0812">Transmembrane</keyword>
<evidence type="ECO:0000256" key="1">
    <source>
        <dbReference type="ARBA" id="ARBA00004141"/>
    </source>
</evidence>
<evidence type="ECO:0000313" key="10">
    <source>
        <dbReference type="Proteomes" id="UP001291926"/>
    </source>
</evidence>
<feature type="transmembrane region" description="Helical" evidence="7">
    <location>
        <begin position="179"/>
        <end position="201"/>
    </location>
</feature>
<feature type="transmembrane region" description="Helical" evidence="7">
    <location>
        <begin position="113"/>
        <end position="134"/>
    </location>
</feature>
<feature type="transmembrane region" description="Helical" evidence="7">
    <location>
        <begin position="221"/>
        <end position="242"/>
    </location>
</feature>
<reference evidence="9 10" key="1">
    <citation type="journal article" date="2023" name="bioRxiv">
        <title>Genome report: Whole genome sequence and annotation of Penstemon davidsonii.</title>
        <authorList>
            <person name="Ostevik K.L."/>
            <person name="Alabady M."/>
            <person name="Zhang M."/>
            <person name="Rausher M.D."/>
        </authorList>
    </citation>
    <scope>NUCLEOTIDE SEQUENCE [LARGE SCALE GENOMIC DNA]</scope>
    <source>
        <strain evidence="9">DNT005</strain>
        <tissue evidence="9">Whole leaf</tissue>
    </source>
</reference>
<protein>
    <recommendedName>
        <fullName evidence="8">Amino acid transporter transmembrane domain-containing protein</fullName>
    </recommendedName>
</protein>
<feature type="region of interest" description="Disordered" evidence="6">
    <location>
        <begin position="1"/>
        <end position="20"/>
    </location>
</feature>
<feature type="transmembrane region" description="Helical" evidence="7">
    <location>
        <begin position="362"/>
        <end position="383"/>
    </location>
</feature>
<evidence type="ECO:0000256" key="3">
    <source>
        <dbReference type="ARBA" id="ARBA00022970"/>
    </source>
</evidence>
<evidence type="ECO:0000256" key="6">
    <source>
        <dbReference type="SAM" id="MobiDB-lite"/>
    </source>
</evidence>
<keyword evidence="10" id="KW-1185">Reference proteome</keyword>
<dbReference type="InterPro" id="IPR013057">
    <property type="entry name" value="AA_transpt_TM"/>
</dbReference>
<feature type="transmembrane region" description="Helical" evidence="7">
    <location>
        <begin position="298"/>
        <end position="315"/>
    </location>
</feature>
<dbReference type="PANTHER" id="PTHR22950:SF698">
    <property type="entry name" value="AMINO ACID TRANSPORTER TRANSMEMBRANE DOMAIN-CONTAINING PROTEIN"/>
    <property type="match status" value="1"/>
</dbReference>
<evidence type="ECO:0000256" key="4">
    <source>
        <dbReference type="ARBA" id="ARBA00022989"/>
    </source>
</evidence>
<evidence type="ECO:0000256" key="5">
    <source>
        <dbReference type="ARBA" id="ARBA00023136"/>
    </source>
</evidence>
<feature type="transmembrane region" description="Helical" evidence="7">
    <location>
        <begin position="254"/>
        <end position="278"/>
    </location>
</feature>
<gene>
    <name evidence="9" type="ORF">RD792_003915</name>
</gene>
<dbReference type="Proteomes" id="UP001291926">
    <property type="component" value="Unassembled WGS sequence"/>
</dbReference>
<keyword evidence="3" id="KW-0813">Transport</keyword>
<keyword evidence="4 7" id="KW-1133">Transmembrane helix</keyword>
<feature type="transmembrane region" description="Helical" evidence="7">
    <location>
        <begin position="336"/>
        <end position="356"/>
    </location>
</feature>
<feature type="transmembrane region" description="Helical" evidence="7">
    <location>
        <begin position="154"/>
        <end position="172"/>
    </location>
</feature>
<comment type="subcellular location">
    <subcellularLocation>
        <location evidence="1">Membrane</location>
        <topology evidence="1">Multi-pass membrane protein</topology>
    </subcellularLocation>
</comment>
<keyword evidence="5 7" id="KW-0472">Membrane</keyword>
<evidence type="ECO:0000313" key="9">
    <source>
        <dbReference type="EMBL" id="KAK4488173.1"/>
    </source>
</evidence>
<feature type="compositionally biased region" description="Basic and acidic residues" evidence="6">
    <location>
        <begin position="1"/>
        <end position="10"/>
    </location>
</feature>
<organism evidence="9 10">
    <name type="scientific">Penstemon davidsonii</name>
    <dbReference type="NCBI Taxonomy" id="160366"/>
    <lineage>
        <taxon>Eukaryota</taxon>
        <taxon>Viridiplantae</taxon>
        <taxon>Streptophyta</taxon>
        <taxon>Embryophyta</taxon>
        <taxon>Tracheophyta</taxon>
        <taxon>Spermatophyta</taxon>
        <taxon>Magnoliopsida</taxon>
        <taxon>eudicotyledons</taxon>
        <taxon>Gunneridae</taxon>
        <taxon>Pentapetalae</taxon>
        <taxon>asterids</taxon>
        <taxon>lamiids</taxon>
        <taxon>Lamiales</taxon>
        <taxon>Plantaginaceae</taxon>
        <taxon>Cheloneae</taxon>
        <taxon>Penstemon</taxon>
    </lineage>
</organism>
<evidence type="ECO:0000259" key="8">
    <source>
        <dbReference type="Pfam" id="PF01490"/>
    </source>
</evidence>
<accession>A0ABR0DH55</accession>
<feature type="transmembrane region" description="Helical" evidence="7">
    <location>
        <begin position="395"/>
        <end position="416"/>
    </location>
</feature>
<dbReference type="Pfam" id="PF01490">
    <property type="entry name" value="Aa_trans"/>
    <property type="match status" value="1"/>
</dbReference>
<dbReference type="EMBL" id="JAYDYQ010001088">
    <property type="protein sequence ID" value="KAK4488173.1"/>
    <property type="molecule type" value="Genomic_DNA"/>
</dbReference>
<name>A0ABR0DH55_9LAMI</name>
<proteinExistence type="predicted"/>
<comment type="caution">
    <text evidence="9">The sequence shown here is derived from an EMBL/GenBank/DDBJ whole genome shotgun (WGS) entry which is preliminary data.</text>
</comment>
<evidence type="ECO:0000256" key="7">
    <source>
        <dbReference type="SAM" id="Phobius"/>
    </source>
</evidence>
<feature type="compositionally biased region" description="Polar residues" evidence="6">
    <location>
        <begin position="11"/>
        <end position="20"/>
    </location>
</feature>
<keyword evidence="3" id="KW-0029">Amino-acid transport</keyword>
<dbReference type="PANTHER" id="PTHR22950">
    <property type="entry name" value="AMINO ACID TRANSPORTER"/>
    <property type="match status" value="1"/>
</dbReference>
<sequence>MEIQHVKEPETQNLGESASRQVDEAESQNQLQDKSTTFIKTCLNGLNVLSGVGTLSVSFALSEGGWLCLIAFFLIAIICFYTGVLIKRCMDSNPLIRTYPDIGEEAFGRKGRIVISIFMYVELFLVAVEFLIMEGDNLHKLFPKLCVHIFGKEIGGKKVFIILTALVMLPTTWLRSLSLLAYISIGGAFTSFALIGVIFWIGEFEGVGFSEKGVLWRWNGVLTSINMFTFCYLGHAVFPTLYSSMKDKKRFPKVLIVCFALSTISYGSMAVLGYLMYGENVMPQVTLNLPTKKISSKVAIYMTLITPITKYALIISPIAKALEEKLNVDGRRRISLMIRSTLVIITAIMALVIPFFEYVMAFIGAFLGISASILFPCVCYLKIVKASRHLGVELIFIAIVIVVGLFVGSIGTYISIRDIVNRIHKY</sequence>
<feature type="transmembrane region" description="Helical" evidence="7">
    <location>
        <begin position="64"/>
        <end position="86"/>
    </location>
</feature>
<evidence type="ECO:0000256" key="2">
    <source>
        <dbReference type="ARBA" id="ARBA00022692"/>
    </source>
</evidence>
<feature type="domain" description="Amino acid transporter transmembrane" evidence="8">
    <location>
        <begin position="35"/>
        <end position="416"/>
    </location>
</feature>